<evidence type="ECO:0008006" key="3">
    <source>
        <dbReference type="Google" id="ProtNLM"/>
    </source>
</evidence>
<dbReference type="Pfam" id="PF09388">
    <property type="entry name" value="SpoOE-like"/>
    <property type="match status" value="1"/>
</dbReference>
<dbReference type="EMBL" id="JBEPMX010000001">
    <property type="protein sequence ID" value="MET3681965.1"/>
    <property type="molecule type" value="Genomic_DNA"/>
</dbReference>
<accession>A0ABV2KQW5</accession>
<dbReference type="SUPFAM" id="SSF140500">
    <property type="entry name" value="BAS1536-like"/>
    <property type="match status" value="1"/>
</dbReference>
<dbReference type="InterPro" id="IPR036638">
    <property type="entry name" value="HLH_DNA-bd_sf"/>
</dbReference>
<gene>
    <name evidence="1" type="ORF">ABID56_000044</name>
</gene>
<proteinExistence type="predicted"/>
<keyword evidence="2" id="KW-1185">Reference proteome</keyword>
<comment type="caution">
    <text evidence="1">The sequence shown here is derived from an EMBL/GenBank/DDBJ whole genome shotgun (WGS) entry which is preliminary data.</text>
</comment>
<reference evidence="1 2" key="1">
    <citation type="submission" date="2024-06" db="EMBL/GenBank/DDBJ databases">
        <title>Genomic Encyclopedia of Type Strains, Phase IV (KMG-IV): sequencing the most valuable type-strain genomes for metagenomic binning, comparative biology and taxonomic classification.</title>
        <authorList>
            <person name="Goeker M."/>
        </authorList>
    </citation>
    <scope>NUCLEOTIDE SEQUENCE [LARGE SCALE GENOMIC DNA]</scope>
    <source>
        <strain evidence="1 2">DSM 23520</strain>
    </source>
</reference>
<evidence type="ECO:0000313" key="2">
    <source>
        <dbReference type="Proteomes" id="UP001549167"/>
    </source>
</evidence>
<protein>
    <recommendedName>
        <fullName evidence="3">Aspartyl-phosphate phosphatase Spo0E family protein</fullName>
    </recommendedName>
</protein>
<dbReference type="Proteomes" id="UP001549167">
    <property type="component" value="Unassembled WGS sequence"/>
</dbReference>
<dbReference type="InterPro" id="IPR018540">
    <property type="entry name" value="Spo0E-like"/>
</dbReference>
<evidence type="ECO:0000313" key="1">
    <source>
        <dbReference type="EMBL" id="MET3681965.1"/>
    </source>
</evidence>
<dbReference type="RefSeq" id="WP_354218303.1">
    <property type="nucleotide sequence ID" value="NZ_JBEPMX010000001.1"/>
</dbReference>
<name>A0ABV2KQW5_9BACI</name>
<dbReference type="Gene3D" id="4.10.280.10">
    <property type="entry name" value="Helix-loop-helix DNA-binding domain"/>
    <property type="match status" value="1"/>
</dbReference>
<dbReference type="InterPro" id="IPR037208">
    <property type="entry name" value="Spo0E-like_sf"/>
</dbReference>
<sequence>MKRDDNLIELEHKIEILRQDMMNTATEEGYTSDKSVRLSQQLDTLLNEYYERTQRKPKSKSRTE</sequence>
<organism evidence="1 2">
    <name type="scientific">Alkalibacillus flavidus</name>
    <dbReference type="NCBI Taxonomy" id="546021"/>
    <lineage>
        <taxon>Bacteria</taxon>
        <taxon>Bacillati</taxon>
        <taxon>Bacillota</taxon>
        <taxon>Bacilli</taxon>
        <taxon>Bacillales</taxon>
        <taxon>Bacillaceae</taxon>
        <taxon>Alkalibacillus</taxon>
    </lineage>
</organism>